<dbReference type="Gene3D" id="3.30.450.90">
    <property type="match status" value="1"/>
</dbReference>
<evidence type="ECO:0000313" key="6">
    <source>
        <dbReference type="Proteomes" id="UP000501168"/>
    </source>
</evidence>
<sequence length="467" mass="52477">MSPYQSFSLEILNQCVIHQVVPISLHDKHLEIAASEHSLKRDAALRFALGCTIQVTIWSEHQLTEAFKQVQSYLSAADNKSLTQEETSIIKLVNDILINALNQRASDIHFEPYQDSYRIRFRIDGVLQHHLSPPRTIARQIAARLKIMGQLNIAEHRLPQDGLLVITHYEQQFSMRISTLPVNYGEKIVLRVIESNQQHLDISQLGLAEEALTLYQQVLNNSQGLILVTGPTGSGKTMTLYSGLKELNQEGYNICSIEDPIEIPLSGINQTQINTKSGLTFAHTLRSFLRQDPDVIMVGEIRDTETAEIAVQAAQTGHLVLSTLHTNSSYETLIRLNQMGIANYLLASSLKLVIAQRLIRKLCPYCKQNAAEPITIETNQQYDTFQHWIPVGCEHCLSGYYQRIGVYELLIISPEIQALLLSSQSFSVKQIQTVAQQQGMQSLYQSGLSLVKQGITSYSELVRVLDN</sequence>
<comment type="similarity">
    <text evidence="1">Belongs to the GSP E family.</text>
</comment>
<keyword evidence="2" id="KW-0547">Nucleotide-binding</keyword>
<dbReference type="Pfam" id="PF00437">
    <property type="entry name" value="T2SSE"/>
    <property type="match status" value="1"/>
</dbReference>
<keyword evidence="3" id="KW-0067">ATP-binding</keyword>
<dbReference type="PANTHER" id="PTHR30258">
    <property type="entry name" value="TYPE II SECRETION SYSTEM PROTEIN GSPE-RELATED"/>
    <property type="match status" value="1"/>
</dbReference>
<dbReference type="SUPFAM" id="SSF52540">
    <property type="entry name" value="P-loop containing nucleoside triphosphate hydrolases"/>
    <property type="match status" value="1"/>
</dbReference>
<dbReference type="AlphaFoldDB" id="A0A6G9IC78"/>
<evidence type="ECO:0000256" key="3">
    <source>
        <dbReference type="ARBA" id="ARBA00022840"/>
    </source>
</evidence>
<dbReference type="Proteomes" id="UP000501168">
    <property type="component" value="Chromosome"/>
</dbReference>
<evidence type="ECO:0000259" key="4">
    <source>
        <dbReference type="PROSITE" id="PS00662"/>
    </source>
</evidence>
<organism evidence="5 6">
    <name type="scientific">Zophobihabitans entericus</name>
    <dbReference type="NCBI Taxonomy" id="1635327"/>
    <lineage>
        <taxon>Bacteria</taxon>
        <taxon>Pseudomonadati</taxon>
        <taxon>Pseudomonadota</taxon>
        <taxon>Gammaproteobacteria</taxon>
        <taxon>Orbales</taxon>
        <taxon>Orbaceae</taxon>
        <taxon>Zophobihabitans</taxon>
    </lineage>
</organism>
<evidence type="ECO:0000256" key="2">
    <source>
        <dbReference type="ARBA" id="ARBA00022741"/>
    </source>
</evidence>
<proteinExistence type="inferred from homology"/>
<dbReference type="GO" id="GO:0005524">
    <property type="term" value="F:ATP binding"/>
    <property type="evidence" value="ECO:0007669"/>
    <property type="project" value="UniProtKB-KW"/>
</dbReference>
<dbReference type="InterPro" id="IPR001482">
    <property type="entry name" value="T2SS/T4SS_dom"/>
</dbReference>
<dbReference type="PANTHER" id="PTHR30258:SF1">
    <property type="entry name" value="PROTEIN TRANSPORT PROTEIN HOFB HOMOLOG"/>
    <property type="match status" value="1"/>
</dbReference>
<dbReference type="PROSITE" id="PS00662">
    <property type="entry name" value="T2SP_E"/>
    <property type="match status" value="1"/>
</dbReference>
<dbReference type="InterPro" id="IPR027417">
    <property type="entry name" value="P-loop_NTPase"/>
</dbReference>
<dbReference type="NCBIfam" id="NF007755">
    <property type="entry name" value="PRK10436.1"/>
    <property type="match status" value="1"/>
</dbReference>
<keyword evidence="6" id="KW-1185">Reference proteome</keyword>
<dbReference type="GO" id="GO:0005886">
    <property type="term" value="C:plasma membrane"/>
    <property type="evidence" value="ECO:0007669"/>
    <property type="project" value="TreeGrafter"/>
</dbReference>
<protein>
    <submittedName>
        <fullName evidence="5">Type II secretion system protein GspE</fullName>
    </submittedName>
</protein>
<accession>A0A6G9IC78</accession>
<dbReference type="RefSeq" id="WP_166917040.1">
    <property type="nucleotide sequence ID" value="NZ_CP050253.1"/>
</dbReference>
<dbReference type="Gene3D" id="3.40.50.300">
    <property type="entry name" value="P-loop containing nucleotide triphosphate hydrolases"/>
    <property type="match status" value="1"/>
</dbReference>
<dbReference type="GO" id="GO:0016887">
    <property type="term" value="F:ATP hydrolysis activity"/>
    <property type="evidence" value="ECO:0007669"/>
    <property type="project" value="TreeGrafter"/>
</dbReference>
<name>A0A6G9IC78_9GAMM</name>
<dbReference type="EMBL" id="CP050253">
    <property type="protein sequence ID" value="QIQ21838.1"/>
    <property type="molecule type" value="Genomic_DNA"/>
</dbReference>
<dbReference type="InParanoid" id="A0A6G9IC78"/>
<evidence type="ECO:0000256" key="1">
    <source>
        <dbReference type="ARBA" id="ARBA00006611"/>
    </source>
</evidence>
<gene>
    <name evidence="5" type="primary">gspE</name>
    <name evidence="5" type="ORF">IPMB12_09185</name>
</gene>
<feature type="domain" description="Bacterial type II secretion system protein E" evidence="4">
    <location>
        <begin position="289"/>
        <end position="303"/>
    </location>
</feature>
<reference evidence="5 6" key="1">
    <citation type="submission" date="2020-03" db="EMBL/GenBank/DDBJ databases">
        <title>Complete genome sequence of Orbus sp. IPMB12 (BCRC 80908).</title>
        <authorList>
            <person name="Lo W.-S."/>
            <person name="Chang T.-H."/>
            <person name="Kuo C.-H."/>
        </authorList>
    </citation>
    <scope>NUCLEOTIDE SEQUENCE [LARGE SCALE GENOMIC DNA]</scope>
    <source>
        <strain evidence="5 6">IPMB12</strain>
    </source>
</reference>
<dbReference type="KEGG" id="orb:IPMB12_09185"/>
<evidence type="ECO:0000313" key="5">
    <source>
        <dbReference type="EMBL" id="QIQ21838.1"/>
    </source>
</evidence>
<dbReference type="FunCoup" id="A0A6G9IC78">
    <property type="interactions" value="48"/>
</dbReference>
<dbReference type="CDD" id="cd01129">
    <property type="entry name" value="PulE-GspE-like"/>
    <property type="match status" value="1"/>
</dbReference>